<evidence type="ECO:0000259" key="2">
    <source>
        <dbReference type="Pfam" id="PF20964"/>
    </source>
</evidence>
<keyword evidence="4" id="KW-1185">Reference proteome</keyword>
<reference evidence="4" key="1">
    <citation type="submission" date="2023-07" db="EMBL/GenBank/DDBJ databases">
        <title>Conexibacter stalactiti sp. nov., isolated from stalactites in a lava cave and emended description of the genus Conexibacter.</title>
        <authorList>
            <person name="Lee S.D."/>
        </authorList>
    </citation>
    <scope>NUCLEOTIDE SEQUENCE [LARGE SCALE GENOMIC DNA]</scope>
    <source>
        <strain evidence="4">KCTC 39840</strain>
    </source>
</reference>
<dbReference type="EMBL" id="JAWSTH010000025">
    <property type="protein sequence ID" value="MDW5595012.1"/>
    <property type="molecule type" value="Genomic_DNA"/>
</dbReference>
<dbReference type="InterPro" id="IPR048448">
    <property type="entry name" value="DnaX-like_C"/>
</dbReference>
<dbReference type="Proteomes" id="UP001284601">
    <property type="component" value="Unassembled WGS sequence"/>
</dbReference>
<evidence type="ECO:0000256" key="1">
    <source>
        <dbReference type="SAM" id="MobiDB-lite"/>
    </source>
</evidence>
<accession>A0ABU4HQN1</accession>
<feature type="non-terminal residue" evidence="3">
    <location>
        <position position="1"/>
    </location>
</feature>
<name>A0ABU4HQN1_9ACTN</name>
<feature type="region of interest" description="Disordered" evidence="1">
    <location>
        <begin position="1"/>
        <end position="27"/>
    </location>
</feature>
<evidence type="ECO:0000313" key="3">
    <source>
        <dbReference type="EMBL" id="MDW5595012.1"/>
    </source>
</evidence>
<dbReference type="Pfam" id="PF20964">
    <property type="entry name" value="DnaX_C"/>
    <property type="match status" value="1"/>
</dbReference>
<organism evidence="3 4">
    <name type="scientific">Conexibacter stalactiti</name>
    <dbReference type="NCBI Taxonomy" id="1940611"/>
    <lineage>
        <taxon>Bacteria</taxon>
        <taxon>Bacillati</taxon>
        <taxon>Actinomycetota</taxon>
        <taxon>Thermoleophilia</taxon>
        <taxon>Solirubrobacterales</taxon>
        <taxon>Conexibacteraceae</taxon>
        <taxon>Conexibacter</taxon>
    </lineage>
</organism>
<protein>
    <recommendedName>
        <fullName evidence="2">DNA polymerase III subunit tau-like C-terminal domain-containing protein</fullName>
    </recommendedName>
</protein>
<feature type="compositionally biased region" description="Low complexity" evidence="1">
    <location>
        <begin position="1"/>
        <end position="16"/>
    </location>
</feature>
<comment type="caution">
    <text evidence="3">The sequence shown here is derived from an EMBL/GenBank/DDBJ whole genome shotgun (WGS) entry which is preliminary data.</text>
</comment>
<sequence>ATRPAPEAAAPVAVAAPPAPAPAPAPAGTLDLAGLRELWPAVIDTVRAENAMLAAALGEARPLDVTATEAVLAFPPSAAFFKRKAEGDECRRLVAGALRTLAGVSLKPVYELREPAADEPAPAGAVMPTLSHDELVARFVAEFEAEELIDEPEEGGA</sequence>
<gene>
    <name evidence="3" type="ORF">R7226_11725</name>
</gene>
<feature type="domain" description="DNA polymerase III subunit tau-like C-terminal" evidence="2">
    <location>
        <begin position="28"/>
        <end position="104"/>
    </location>
</feature>
<evidence type="ECO:0000313" key="4">
    <source>
        <dbReference type="Proteomes" id="UP001284601"/>
    </source>
</evidence>
<proteinExistence type="predicted"/>